<keyword evidence="1" id="KW-0663">Pyridoxal phosphate</keyword>
<dbReference type="Pfam" id="PF00155">
    <property type="entry name" value="Aminotran_1_2"/>
    <property type="match status" value="1"/>
</dbReference>
<dbReference type="InterPro" id="IPR004839">
    <property type="entry name" value="Aminotransferase_I/II_large"/>
</dbReference>
<keyword evidence="5" id="KW-1185">Reference proteome</keyword>
<sequence>MSKDFCAAGFRLGVLHSRNQGLITAVSTISVLGWVPYLVQDIWADMLTDDAFRVNFMEKNRRLLKEHSAVLMAFLREHDIPYYTKANAGVFAWVNLQRYLYNKPSSPIPTLPHSDDGFYRDREMKLWNRLLAAGVGLGLGTWYSSEEPGWFRISFAVEIKALQIGLERLATTLREIEAEGWN</sequence>
<dbReference type="SUPFAM" id="SSF53383">
    <property type="entry name" value="PLP-dependent transferases"/>
    <property type="match status" value="1"/>
</dbReference>
<dbReference type="InterPro" id="IPR015421">
    <property type="entry name" value="PyrdxlP-dep_Trfase_major"/>
</dbReference>
<reference evidence="4" key="1">
    <citation type="submission" date="2016-03" db="EMBL/GenBank/DDBJ databases">
        <title>Draft genome sequence of Rosellinia necatrix.</title>
        <authorList>
            <person name="Kanematsu S."/>
        </authorList>
    </citation>
    <scope>NUCLEOTIDE SEQUENCE [LARGE SCALE GENOMIC DNA]</scope>
    <source>
        <strain evidence="4">W97</strain>
    </source>
</reference>
<dbReference type="InterPro" id="IPR050478">
    <property type="entry name" value="Ethylene_sulfur-biosynth"/>
</dbReference>
<dbReference type="InterPro" id="IPR015422">
    <property type="entry name" value="PyrdxlP-dep_Trfase_small"/>
</dbReference>
<keyword evidence="4" id="KW-0808">Transferase</keyword>
<dbReference type="Gene3D" id="3.90.1150.10">
    <property type="entry name" value="Aspartate Aminotransferase, domain 1"/>
    <property type="match status" value="1"/>
</dbReference>
<dbReference type="GO" id="GO:0008483">
    <property type="term" value="F:transaminase activity"/>
    <property type="evidence" value="ECO:0007669"/>
    <property type="project" value="TreeGrafter"/>
</dbReference>
<dbReference type="Gene3D" id="3.40.640.10">
    <property type="entry name" value="Type I PLP-dependent aspartate aminotransferase-like (Major domain)"/>
    <property type="match status" value="1"/>
</dbReference>
<protein>
    <submittedName>
        <fullName evidence="4">Putative PLP-dependent transferase</fullName>
    </submittedName>
</protein>
<keyword evidence="2" id="KW-0472">Membrane</keyword>
<keyword evidence="2" id="KW-0812">Transmembrane</keyword>
<evidence type="ECO:0000259" key="3">
    <source>
        <dbReference type="Pfam" id="PF00155"/>
    </source>
</evidence>
<dbReference type="OMA" id="WFRISFA"/>
<evidence type="ECO:0000256" key="1">
    <source>
        <dbReference type="ARBA" id="ARBA00022898"/>
    </source>
</evidence>
<gene>
    <name evidence="4" type="ORF">SAMD00023353_13800020</name>
</gene>
<dbReference type="GO" id="GO:0030170">
    <property type="term" value="F:pyridoxal phosphate binding"/>
    <property type="evidence" value="ECO:0007669"/>
    <property type="project" value="InterPro"/>
</dbReference>
<dbReference type="PANTHER" id="PTHR43795:SF39">
    <property type="entry name" value="AMINOTRANSFERASE CLASS I_CLASSII DOMAIN-CONTAINING PROTEIN"/>
    <property type="match status" value="1"/>
</dbReference>
<keyword evidence="2" id="KW-1133">Transmembrane helix</keyword>
<organism evidence="4">
    <name type="scientific">Rosellinia necatrix</name>
    <name type="common">White root-rot fungus</name>
    <dbReference type="NCBI Taxonomy" id="77044"/>
    <lineage>
        <taxon>Eukaryota</taxon>
        <taxon>Fungi</taxon>
        <taxon>Dikarya</taxon>
        <taxon>Ascomycota</taxon>
        <taxon>Pezizomycotina</taxon>
        <taxon>Sordariomycetes</taxon>
        <taxon>Xylariomycetidae</taxon>
        <taxon>Xylariales</taxon>
        <taxon>Xylariaceae</taxon>
        <taxon>Rosellinia</taxon>
    </lineage>
</organism>
<dbReference type="PANTHER" id="PTHR43795">
    <property type="entry name" value="BIFUNCTIONAL ASPARTATE AMINOTRANSFERASE AND GLUTAMATE/ASPARTATE-PREPHENATE AMINOTRANSFERASE-RELATED"/>
    <property type="match status" value="1"/>
</dbReference>
<dbReference type="AlphaFoldDB" id="A0A1S8ABW7"/>
<evidence type="ECO:0000313" key="4">
    <source>
        <dbReference type="EMBL" id="GAW27425.1"/>
    </source>
</evidence>
<name>A0A1S8ABW7_ROSNE</name>
<proteinExistence type="predicted"/>
<dbReference type="GO" id="GO:0006520">
    <property type="term" value="P:amino acid metabolic process"/>
    <property type="evidence" value="ECO:0007669"/>
    <property type="project" value="TreeGrafter"/>
</dbReference>
<accession>A0A1S8ABW7</accession>
<dbReference type="STRING" id="77044.A0A1S8ABW7"/>
<dbReference type="Proteomes" id="UP000054516">
    <property type="component" value="Unassembled WGS sequence"/>
</dbReference>
<dbReference type="OrthoDB" id="7042322at2759"/>
<evidence type="ECO:0000256" key="2">
    <source>
        <dbReference type="SAM" id="Phobius"/>
    </source>
</evidence>
<evidence type="ECO:0000313" key="5">
    <source>
        <dbReference type="Proteomes" id="UP000054516"/>
    </source>
</evidence>
<dbReference type="InterPro" id="IPR015424">
    <property type="entry name" value="PyrdxlP-dep_Trfase"/>
</dbReference>
<dbReference type="EMBL" id="DF977583">
    <property type="protein sequence ID" value="GAW27425.1"/>
    <property type="molecule type" value="Genomic_DNA"/>
</dbReference>
<feature type="transmembrane region" description="Helical" evidence="2">
    <location>
        <begin position="20"/>
        <end position="39"/>
    </location>
</feature>
<feature type="domain" description="Aminotransferase class I/classII large" evidence="3">
    <location>
        <begin position="1"/>
        <end position="169"/>
    </location>
</feature>